<dbReference type="InterPro" id="IPR024032">
    <property type="entry name" value="rSAM_paired_HxsC"/>
</dbReference>
<dbReference type="InterPro" id="IPR007197">
    <property type="entry name" value="rSAM"/>
</dbReference>
<dbReference type="SUPFAM" id="SSF102114">
    <property type="entry name" value="Radical SAM enzymes"/>
    <property type="match status" value="1"/>
</dbReference>
<dbReference type="SFLD" id="SFLDG01103">
    <property type="entry name" value="Uncharacterised_Radical_SAM_Su"/>
    <property type="match status" value="1"/>
</dbReference>
<keyword evidence="4" id="KW-0408">Iron</keyword>
<dbReference type="Pfam" id="PF04055">
    <property type="entry name" value="Radical_SAM"/>
    <property type="match status" value="1"/>
</dbReference>
<evidence type="ECO:0000256" key="2">
    <source>
        <dbReference type="ARBA" id="ARBA00022691"/>
    </source>
</evidence>
<organism evidence="7 8">
    <name type="scientific">Massilia litorea</name>
    <dbReference type="NCBI Taxonomy" id="2769491"/>
    <lineage>
        <taxon>Bacteria</taxon>
        <taxon>Pseudomonadati</taxon>
        <taxon>Pseudomonadota</taxon>
        <taxon>Betaproteobacteria</taxon>
        <taxon>Burkholderiales</taxon>
        <taxon>Oxalobacteraceae</taxon>
        <taxon>Telluria group</taxon>
        <taxon>Massilia</taxon>
    </lineage>
</organism>
<proteinExistence type="predicted"/>
<keyword evidence="3" id="KW-0479">Metal-binding</keyword>
<dbReference type="CDD" id="cd01335">
    <property type="entry name" value="Radical_SAM"/>
    <property type="match status" value="1"/>
</dbReference>
<dbReference type="Gene3D" id="3.20.20.70">
    <property type="entry name" value="Aldolase class I"/>
    <property type="match status" value="1"/>
</dbReference>
<reference evidence="7 8" key="1">
    <citation type="submission" date="2020-10" db="EMBL/GenBank/DDBJ databases">
        <title>Genome sequencing of Massilia sp. LPB0304.</title>
        <authorList>
            <person name="Kim J."/>
        </authorList>
    </citation>
    <scope>NUCLEOTIDE SEQUENCE [LARGE SCALE GENOMIC DNA]</scope>
    <source>
        <strain evidence="7 8">LPB0304</strain>
    </source>
</reference>
<evidence type="ECO:0000256" key="1">
    <source>
        <dbReference type="ARBA" id="ARBA00001966"/>
    </source>
</evidence>
<dbReference type="PANTHER" id="PTHR11228">
    <property type="entry name" value="RADICAL SAM DOMAIN PROTEIN"/>
    <property type="match status" value="1"/>
</dbReference>
<dbReference type="InterPro" id="IPR013785">
    <property type="entry name" value="Aldolase_TIM"/>
</dbReference>
<dbReference type="RefSeq" id="WP_193685187.1">
    <property type="nucleotide sequence ID" value="NZ_CP062941.1"/>
</dbReference>
<dbReference type="AlphaFoldDB" id="A0A7L9TZD3"/>
<keyword evidence="8" id="KW-1185">Reference proteome</keyword>
<feature type="domain" description="Radical SAM core" evidence="6">
    <location>
        <begin position="97"/>
        <end position="244"/>
    </location>
</feature>
<name>A0A7L9TZD3_9BURK</name>
<dbReference type="SFLD" id="SFLDS00029">
    <property type="entry name" value="Radical_SAM"/>
    <property type="match status" value="1"/>
</dbReference>
<protein>
    <submittedName>
        <fullName evidence="7">His-Xaa-Ser system radical SAM maturase HxsC</fullName>
    </submittedName>
</protein>
<evidence type="ECO:0000256" key="5">
    <source>
        <dbReference type="ARBA" id="ARBA00023014"/>
    </source>
</evidence>
<comment type="cofactor">
    <cofactor evidence="1">
        <name>[4Fe-4S] cluster</name>
        <dbReference type="ChEBI" id="CHEBI:49883"/>
    </cofactor>
</comment>
<dbReference type="GO" id="GO:0051536">
    <property type="term" value="F:iron-sulfur cluster binding"/>
    <property type="evidence" value="ECO:0007669"/>
    <property type="project" value="UniProtKB-KW"/>
</dbReference>
<dbReference type="EMBL" id="CP062941">
    <property type="protein sequence ID" value="QOL48141.1"/>
    <property type="molecule type" value="Genomic_DNA"/>
</dbReference>
<keyword evidence="5" id="KW-0411">Iron-sulfur</keyword>
<dbReference type="KEGG" id="mlir:LPB04_14175"/>
<keyword evidence="2" id="KW-0949">S-adenosyl-L-methionine</keyword>
<dbReference type="PANTHER" id="PTHR11228:SF7">
    <property type="entry name" value="PQQA PEPTIDE CYCLASE"/>
    <property type="match status" value="1"/>
</dbReference>
<dbReference type="Proteomes" id="UP000593875">
    <property type="component" value="Chromosome"/>
</dbReference>
<sequence length="375" mass="41908">MRQVSVEVGMAAARGIYRVVAFANLAEQWQDDLQFLVLAPDEASLAQVETLRQKGLRNIAAATALGLEEGDIVDCEPDRARATVLFRESDVHHSLFLTNRCNSYCVMCSQPPTRHDDGWLVDQAIDIVRHVRVPPPVIGVSGGEPLLAAAGLERVLASIKDCWPGTDVEVLTNGRLLHDVRVKEALFSEPPANVRWLVPLYGHADFLHDFVVQSPGAFDETLDGLLTLQEMRQPIQLRIVLIQPVLDVLDELCRFIGHNLPFVECVALMACEPTGFALANRDICDLDLFEAGPALERASRVLDRYQVRHVFMNAPLCALPPRLWTRATRSISDWKNTYADDCARCTVKDRCCGLFAWHEKNWKPTKLKPIEEAIA</sequence>
<dbReference type="InterPro" id="IPR050377">
    <property type="entry name" value="Radical_SAM_PqqE_MftC-like"/>
</dbReference>
<dbReference type="GO" id="GO:0003824">
    <property type="term" value="F:catalytic activity"/>
    <property type="evidence" value="ECO:0007669"/>
    <property type="project" value="InterPro"/>
</dbReference>
<evidence type="ECO:0000313" key="7">
    <source>
        <dbReference type="EMBL" id="QOL48141.1"/>
    </source>
</evidence>
<dbReference type="GO" id="GO:0046872">
    <property type="term" value="F:metal ion binding"/>
    <property type="evidence" value="ECO:0007669"/>
    <property type="project" value="UniProtKB-KW"/>
</dbReference>
<accession>A0A7L9TZD3</accession>
<evidence type="ECO:0000256" key="3">
    <source>
        <dbReference type="ARBA" id="ARBA00022723"/>
    </source>
</evidence>
<evidence type="ECO:0000256" key="4">
    <source>
        <dbReference type="ARBA" id="ARBA00023004"/>
    </source>
</evidence>
<evidence type="ECO:0000259" key="6">
    <source>
        <dbReference type="Pfam" id="PF04055"/>
    </source>
</evidence>
<dbReference type="InterPro" id="IPR058240">
    <property type="entry name" value="rSAM_sf"/>
</dbReference>
<gene>
    <name evidence="7" type="primary">hxsC</name>
    <name evidence="7" type="ORF">LPB04_14175</name>
</gene>
<evidence type="ECO:0000313" key="8">
    <source>
        <dbReference type="Proteomes" id="UP000593875"/>
    </source>
</evidence>
<dbReference type="NCBIfam" id="TIGR03977">
    <property type="entry name" value="rSAM_pair_HxsC"/>
    <property type="match status" value="1"/>
</dbReference>